<dbReference type="OrthoDB" id="273477at2"/>
<accession>A0A517NQF6</accession>
<sequence>MPKKLAIDWDESELRLVAAQCSGTTVKITDAAVIPIIDGAITPTLQKAIQDRGLEKTEALIAIGRGKAELRDLELPEVPDDELPDMVRFQAIRSFASAGESATVDYLVTKRENNTISMLAAAVGPGSLKEIQHICQVADLTTKRIALRPLAAASLYLANNKTIKGETVLVDLLSEEAEIVVARDRKVVFVRTVRLPTNPQSRSTALVGELRRSLMACGSTGSPDQVILWGRADIHQDDVVQLTEATGANVSVVNPFDLVNTGGDVKSKLPQHVGRLAPLVGLLQCDEVGSHRLIDFMNPRKRVIKETSRLKRALMIGGPIAAVLLIGFFAYKRLSDLDAEIAVIKQANAEMANPVKEAGKSVERTERVDQFLDGDVNWLDELRRLVALMPDSDSMIVRSVSGTTDQRNGGGTLTLVGGVTDPKVIDEFEAAVRDESHQIVGDGSKADERAKDKYRWNYTEKVTVPSDYVRQLRYAGLKPPESDNAEPDSPESGGTETDKSTGIEADTTTNDSDSNQETETTTEAQV</sequence>
<name>A0A517NQF6_9BACT</name>
<feature type="compositionally biased region" description="Polar residues" evidence="1">
    <location>
        <begin position="506"/>
        <end position="526"/>
    </location>
</feature>
<dbReference type="RefSeq" id="WP_145416926.1">
    <property type="nucleotide sequence ID" value="NZ_CP036526.1"/>
</dbReference>
<keyword evidence="3" id="KW-1185">Reference proteome</keyword>
<gene>
    <name evidence="2" type="ORF">K239x_12970</name>
</gene>
<dbReference type="EMBL" id="CP036526">
    <property type="protein sequence ID" value="QDT09351.1"/>
    <property type="molecule type" value="Genomic_DNA"/>
</dbReference>
<protein>
    <submittedName>
        <fullName evidence="2">Competence protein A</fullName>
    </submittedName>
</protein>
<feature type="region of interest" description="Disordered" evidence="1">
    <location>
        <begin position="476"/>
        <end position="526"/>
    </location>
</feature>
<dbReference type="AlphaFoldDB" id="A0A517NQF6"/>
<dbReference type="Proteomes" id="UP000319817">
    <property type="component" value="Chromosome"/>
</dbReference>
<evidence type="ECO:0000313" key="3">
    <source>
        <dbReference type="Proteomes" id="UP000319817"/>
    </source>
</evidence>
<organism evidence="2 3">
    <name type="scientific">Stieleria marina</name>
    <dbReference type="NCBI Taxonomy" id="1930275"/>
    <lineage>
        <taxon>Bacteria</taxon>
        <taxon>Pseudomonadati</taxon>
        <taxon>Planctomycetota</taxon>
        <taxon>Planctomycetia</taxon>
        <taxon>Pirellulales</taxon>
        <taxon>Pirellulaceae</taxon>
        <taxon>Stieleria</taxon>
    </lineage>
</organism>
<dbReference type="InterPro" id="IPR050696">
    <property type="entry name" value="FtsA/MreB"/>
</dbReference>
<dbReference type="PANTHER" id="PTHR32432:SF3">
    <property type="entry name" value="ETHANOLAMINE UTILIZATION PROTEIN EUTJ"/>
    <property type="match status" value="1"/>
</dbReference>
<evidence type="ECO:0000256" key="1">
    <source>
        <dbReference type="SAM" id="MobiDB-lite"/>
    </source>
</evidence>
<proteinExistence type="predicted"/>
<evidence type="ECO:0000313" key="2">
    <source>
        <dbReference type="EMBL" id="QDT09351.1"/>
    </source>
</evidence>
<reference evidence="2 3" key="1">
    <citation type="submission" date="2019-02" db="EMBL/GenBank/DDBJ databases">
        <title>Deep-cultivation of Planctomycetes and their phenomic and genomic characterization uncovers novel biology.</title>
        <authorList>
            <person name="Wiegand S."/>
            <person name="Jogler M."/>
            <person name="Boedeker C."/>
            <person name="Pinto D."/>
            <person name="Vollmers J."/>
            <person name="Rivas-Marin E."/>
            <person name="Kohn T."/>
            <person name="Peeters S.H."/>
            <person name="Heuer A."/>
            <person name="Rast P."/>
            <person name="Oberbeckmann S."/>
            <person name="Bunk B."/>
            <person name="Jeske O."/>
            <person name="Meyerdierks A."/>
            <person name="Storesund J.E."/>
            <person name="Kallscheuer N."/>
            <person name="Luecker S."/>
            <person name="Lage O.M."/>
            <person name="Pohl T."/>
            <person name="Merkel B.J."/>
            <person name="Hornburger P."/>
            <person name="Mueller R.-W."/>
            <person name="Bruemmer F."/>
            <person name="Labrenz M."/>
            <person name="Spormann A.M."/>
            <person name="Op den Camp H."/>
            <person name="Overmann J."/>
            <person name="Amann R."/>
            <person name="Jetten M.S.M."/>
            <person name="Mascher T."/>
            <person name="Medema M.H."/>
            <person name="Devos D.P."/>
            <person name="Kaster A.-K."/>
            <person name="Ovreas L."/>
            <person name="Rohde M."/>
            <person name="Galperin M.Y."/>
            <person name="Jogler C."/>
        </authorList>
    </citation>
    <scope>NUCLEOTIDE SEQUENCE [LARGE SCALE GENOMIC DNA]</scope>
    <source>
        <strain evidence="2 3">K23_9</strain>
    </source>
</reference>
<dbReference type="PANTHER" id="PTHR32432">
    <property type="entry name" value="CELL DIVISION PROTEIN FTSA-RELATED"/>
    <property type="match status" value="1"/>
</dbReference>